<dbReference type="GeneID" id="109417381"/>
<dbReference type="EnsemblMetazoa" id="AALFPA23_017985.R26394">
    <property type="protein sequence ID" value="AALFPA23_017985.P26394"/>
    <property type="gene ID" value="AALFPA23_017985"/>
</dbReference>
<name>A0ABM1ZFL1_AEDAL</name>
<accession>A0ABM1ZFL1</accession>
<dbReference type="InterPro" id="IPR005511">
    <property type="entry name" value="SMP-30"/>
</dbReference>
<evidence type="ECO:0000256" key="2">
    <source>
        <dbReference type="SAM" id="SignalP"/>
    </source>
</evidence>
<keyword evidence="2" id="KW-0732">Signal</keyword>
<sequence>MSLKQNLYIVLLLVTTASHVVLSTVYPYCVEMLPSPLTTVGEGPVWDVDRQSLYYVDIIESAILRYDPAENRTYRATVDGAPSVTMIIMIQGNPDHFILGTGNKLSLVQWDGFSEKASLVRIVVDLGESESHVRFNDGKVDSQGRLYAGTMLREGANSSTPMVGKLYRFDERSGQLVVQLSGVGISNGITWNEKLRKFYYVDSLALNIKEYDIAANGDLYNEQILLNFPN</sequence>
<dbReference type="Proteomes" id="UP000069940">
    <property type="component" value="Unassembled WGS sequence"/>
</dbReference>
<reference evidence="5" key="1">
    <citation type="journal article" date="2015" name="Proc. Natl. Acad. Sci. U.S.A.">
        <title>Genome sequence of the Asian Tiger mosquito, Aedes albopictus, reveals insights into its biology, genetics, and evolution.</title>
        <authorList>
            <person name="Chen X.G."/>
            <person name="Jiang X."/>
            <person name="Gu J."/>
            <person name="Xu M."/>
            <person name="Wu Y."/>
            <person name="Deng Y."/>
            <person name="Zhang C."/>
            <person name="Bonizzoni M."/>
            <person name="Dermauw W."/>
            <person name="Vontas J."/>
            <person name="Armbruster P."/>
            <person name="Huang X."/>
            <person name="Yang Y."/>
            <person name="Zhang H."/>
            <person name="He W."/>
            <person name="Peng H."/>
            <person name="Liu Y."/>
            <person name="Wu K."/>
            <person name="Chen J."/>
            <person name="Lirakis M."/>
            <person name="Topalis P."/>
            <person name="Van Leeuwen T."/>
            <person name="Hall A.B."/>
            <person name="Jiang X."/>
            <person name="Thorpe C."/>
            <person name="Mueller R.L."/>
            <person name="Sun C."/>
            <person name="Waterhouse R.M."/>
            <person name="Yan G."/>
            <person name="Tu Z.J."/>
            <person name="Fang X."/>
            <person name="James A.A."/>
        </authorList>
    </citation>
    <scope>NUCLEOTIDE SEQUENCE [LARGE SCALE GENOMIC DNA]</scope>
    <source>
        <strain evidence="5">Foshan</strain>
    </source>
</reference>
<dbReference type="InterPro" id="IPR011042">
    <property type="entry name" value="6-blade_b-propeller_TolB-like"/>
</dbReference>
<keyword evidence="5" id="KW-1185">Reference proteome</keyword>
<organism evidence="4 5">
    <name type="scientific">Aedes albopictus</name>
    <name type="common">Asian tiger mosquito</name>
    <name type="synonym">Stegomyia albopicta</name>
    <dbReference type="NCBI Taxonomy" id="7160"/>
    <lineage>
        <taxon>Eukaryota</taxon>
        <taxon>Metazoa</taxon>
        <taxon>Ecdysozoa</taxon>
        <taxon>Arthropoda</taxon>
        <taxon>Hexapoda</taxon>
        <taxon>Insecta</taxon>
        <taxon>Pterygota</taxon>
        <taxon>Neoptera</taxon>
        <taxon>Endopterygota</taxon>
        <taxon>Diptera</taxon>
        <taxon>Nematocera</taxon>
        <taxon>Culicoidea</taxon>
        <taxon>Culicidae</taxon>
        <taxon>Culicinae</taxon>
        <taxon>Aedini</taxon>
        <taxon>Aedes</taxon>
        <taxon>Stegomyia</taxon>
    </lineage>
</organism>
<evidence type="ECO:0000313" key="4">
    <source>
        <dbReference type="EnsemblMetazoa" id="AALFPA23_017985.P26394"/>
    </source>
</evidence>
<feature type="chain" id="PRO_5045627790" description="SMP-30/Gluconolactonase/LRE-like region domain-containing protein" evidence="2">
    <location>
        <begin position="24"/>
        <end position="230"/>
    </location>
</feature>
<reference evidence="4" key="2">
    <citation type="submission" date="2025-05" db="UniProtKB">
        <authorList>
            <consortium name="EnsemblMetazoa"/>
        </authorList>
    </citation>
    <scope>IDENTIFICATION</scope>
    <source>
        <strain evidence="4">Foshan</strain>
    </source>
</reference>
<dbReference type="PANTHER" id="PTHR10907">
    <property type="entry name" value="REGUCALCIN"/>
    <property type="match status" value="1"/>
</dbReference>
<dbReference type="InterPro" id="IPR013658">
    <property type="entry name" value="SGL"/>
</dbReference>
<dbReference type="SUPFAM" id="SSF63829">
    <property type="entry name" value="Calcium-dependent phosphotriesterase"/>
    <property type="match status" value="1"/>
</dbReference>
<feature type="signal peptide" evidence="2">
    <location>
        <begin position="1"/>
        <end position="23"/>
    </location>
</feature>
<comment type="similarity">
    <text evidence="1">Belongs to the SMP-30/CGR1 family.</text>
</comment>
<evidence type="ECO:0000259" key="3">
    <source>
        <dbReference type="Pfam" id="PF08450"/>
    </source>
</evidence>
<dbReference type="Pfam" id="PF08450">
    <property type="entry name" value="SGL"/>
    <property type="match status" value="1"/>
</dbReference>
<dbReference type="RefSeq" id="XP_062711174.1">
    <property type="nucleotide sequence ID" value="XM_062855190.1"/>
</dbReference>
<evidence type="ECO:0000256" key="1">
    <source>
        <dbReference type="ARBA" id="ARBA00008853"/>
    </source>
</evidence>
<feature type="domain" description="SMP-30/Gluconolactonase/LRE-like region" evidence="3">
    <location>
        <begin position="40"/>
        <end position="229"/>
    </location>
</feature>
<dbReference type="PANTHER" id="PTHR10907:SF66">
    <property type="entry name" value="MIP34848P1-RELATED"/>
    <property type="match status" value="1"/>
</dbReference>
<proteinExistence type="inferred from homology"/>
<evidence type="ECO:0000313" key="5">
    <source>
        <dbReference type="Proteomes" id="UP000069940"/>
    </source>
</evidence>
<dbReference type="PRINTS" id="PR01790">
    <property type="entry name" value="SMP30FAMILY"/>
</dbReference>
<dbReference type="Gene3D" id="2.120.10.30">
    <property type="entry name" value="TolB, C-terminal domain"/>
    <property type="match status" value="1"/>
</dbReference>
<protein>
    <recommendedName>
        <fullName evidence="3">SMP-30/Gluconolactonase/LRE-like region domain-containing protein</fullName>
    </recommendedName>
</protein>